<dbReference type="OrthoDB" id="5875477at2"/>
<keyword evidence="3" id="KW-1185">Reference proteome</keyword>
<comment type="caution">
    <text evidence="2">The sequence shown here is derived from an EMBL/GenBank/DDBJ whole genome shotgun (WGS) entry which is preliminary data.</text>
</comment>
<gene>
    <name evidence="2" type="ORF">C9J12_17825</name>
</gene>
<evidence type="ECO:0000313" key="3">
    <source>
        <dbReference type="Proteomes" id="UP000240987"/>
    </source>
</evidence>
<protein>
    <submittedName>
        <fullName evidence="2">DUF3108 domain-containing protein</fullName>
    </submittedName>
</protein>
<feature type="signal peptide" evidence="1">
    <location>
        <begin position="1"/>
        <end position="21"/>
    </location>
</feature>
<organism evidence="2 3">
    <name type="scientific">Photobacterium frigidiphilum</name>
    <dbReference type="NCBI Taxonomy" id="264736"/>
    <lineage>
        <taxon>Bacteria</taxon>
        <taxon>Pseudomonadati</taxon>
        <taxon>Pseudomonadota</taxon>
        <taxon>Gammaproteobacteria</taxon>
        <taxon>Vibrionales</taxon>
        <taxon>Vibrionaceae</taxon>
        <taxon>Photobacterium</taxon>
    </lineage>
</organism>
<dbReference type="Pfam" id="PF11306">
    <property type="entry name" value="DUF3108"/>
    <property type="match status" value="1"/>
</dbReference>
<dbReference type="AlphaFoldDB" id="A0A2T3JCJ6"/>
<keyword evidence="1" id="KW-0732">Signal</keyword>
<dbReference type="InterPro" id="IPR021457">
    <property type="entry name" value="DUF3108"/>
</dbReference>
<dbReference type="Proteomes" id="UP000240987">
    <property type="component" value="Unassembled WGS sequence"/>
</dbReference>
<reference evidence="2 3" key="1">
    <citation type="submission" date="2018-01" db="EMBL/GenBank/DDBJ databases">
        <title>Whole genome sequencing of Histamine producing bacteria.</title>
        <authorList>
            <person name="Butler K."/>
        </authorList>
    </citation>
    <scope>NUCLEOTIDE SEQUENCE [LARGE SCALE GENOMIC DNA]</scope>
    <source>
        <strain evidence="2 3">JCM 12947</strain>
    </source>
</reference>
<dbReference type="EMBL" id="PYMJ01000020">
    <property type="protein sequence ID" value="PSU46573.1"/>
    <property type="molecule type" value="Genomic_DNA"/>
</dbReference>
<feature type="chain" id="PRO_5015449171" evidence="1">
    <location>
        <begin position="22"/>
        <end position="254"/>
    </location>
</feature>
<evidence type="ECO:0000256" key="1">
    <source>
        <dbReference type="SAM" id="SignalP"/>
    </source>
</evidence>
<accession>A0A2T3JCJ6</accession>
<dbReference type="RefSeq" id="WP_107243939.1">
    <property type="nucleotide sequence ID" value="NZ_PYMJ01000020.1"/>
</dbReference>
<proteinExistence type="predicted"/>
<sequence>MKSVYLSITAILMGFSSSLSATELPKKYHQCKKILLYNVFFHGARIGTFERQINWQNNNVNVYTYSNIDVLVTKSSLKQHSSYKWSSDKNSFISQSFDRDVKGLISGKFTAKFSDNASKSSVDSNGVTMTFSDDSMPLLDADALASQMRLNVINGKKKFDFLLQDADEVNHYYFEVKGQETINTNFGKLKAIRVEQTRKSDRKLYLWFAPDLDYQLVLGTYKRKILNLKTTLNSKKVVCPPVTVVSKPFIPQTQ</sequence>
<name>A0A2T3JCJ6_9GAMM</name>
<evidence type="ECO:0000313" key="2">
    <source>
        <dbReference type="EMBL" id="PSU46573.1"/>
    </source>
</evidence>